<reference evidence="1 2" key="2">
    <citation type="journal article" date="2022" name="Mol. Ecol. Resour.">
        <title>The genomes of chicory, endive, great burdock and yacon provide insights into Asteraceae paleo-polyploidization history and plant inulin production.</title>
        <authorList>
            <person name="Fan W."/>
            <person name="Wang S."/>
            <person name="Wang H."/>
            <person name="Wang A."/>
            <person name="Jiang F."/>
            <person name="Liu H."/>
            <person name="Zhao H."/>
            <person name="Xu D."/>
            <person name="Zhang Y."/>
        </authorList>
    </citation>
    <scope>NUCLEOTIDE SEQUENCE [LARGE SCALE GENOMIC DNA]</scope>
    <source>
        <strain evidence="2">cv. Niubang</strain>
    </source>
</reference>
<keyword evidence="2" id="KW-1185">Reference proteome</keyword>
<comment type="caution">
    <text evidence="1">The sequence shown here is derived from an EMBL/GenBank/DDBJ whole genome shotgun (WGS) entry which is preliminary data.</text>
</comment>
<dbReference type="Proteomes" id="UP001055879">
    <property type="component" value="Linkage Group LG17"/>
</dbReference>
<evidence type="ECO:0000313" key="1">
    <source>
        <dbReference type="EMBL" id="KAI3667328.1"/>
    </source>
</evidence>
<accession>A0ACB8XI39</accession>
<proteinExistence type="predicted"/>
<name>A0ACB8XI39_ARCLA</name>
<sequence length="136" mass="14665">MTKSYLSVAINGNKTGNSVLETFCKRKLGSISGQNGYRVDSRLNLSRQAPGLETPPGLIRVGNHPGLLSGWGDTRIKVEATPNPRRCPHSDPGEAYTRLQATSAPSSRRNPRLARGAVQARSCRALEKTSTPLTPL</sequence>
<reference evidence="2" key="1">
    <citation type="journal article" date="2022" name="Mol. Ecol. Resour.">
        <title>The genomes of chicory, endive, great burdock and yacon provide insights into Asteraceae palaeo-polyploidization history and plant inulin production.</title>
        <authorList>
            <person name="Fan W."/>
            <person name="Wang S."/>
            <person name="Wang H."/>
            <person name="Wang A."/>
            <person name="Jiang F."/>
            <person name="Liu H."/>
            <person name="Zhao H."/>
            <person name="Xu D."/>
            <person name="Zhang Y."/>
        </authorList>
    </citation>
    <scope>NUCLEOTIDE SEQUENCE [LARGE SCALE GENOMIC DNA]</scope>
    <source>
        <strain evidence="2">cv. Niubang</strain>
    </source>
</reference>
<gene>
    <name evidence="1" type="ORF">L6452_42381</name>
</gene>
<protein>
    <submittedName>
        <fullName evidence="1">Uncharacterized protein</fullName>
    </submittedName>
</protein>
<organism evidence="1 2">
    <name type="scientific">Arctium lappa</name>
    <name type="common">Greater burdock</name>
    <name type="synonym">Lappa major</name>
    <dbReference type="NCBI Taxonomy" id="4217"/>
    <lineage>
        <taxon>Eukaryota</taxon>
        <taxon>Viridiplantae</taxon>
        <taxon>Streptophyta</taxon>
        <taxon>Embryophyta</taxon>
        <taxon>Tracheophyta</taxon>
        <taxon>Spermatophyta</taxon>
        <taxon>Magnoliopsida</taxon>
        <taxon>eudicotyledons</taxon>
        <taxon>Gunneridae</taxon>
        <taxon>Pentapetalae</taxon>
        <taxon>asterids</taxon>
        <taxon>campanulids</taxon>
        <taxon>Asterales</taxon>
        <taxon>Asteraceae</taxon>
        <taxon>Carduoideae</taxon>
        <taxon>Cardueae</taxon>
        <taxon>Arctiinae</taxon>
        <taxon>Arctium</taxon>
    </lineage>
</organism>
<evidence type="ECO:0000313" key="2">
    <source>
        <dbReference type="Proteomes" id="UP001055879"/>
    </source>
</evidence>
<dbReference type="EMBL" id="CM042063">
    <property type="protein sequence ID" value="KAI3667328.1"/>
    <property type="molecule type" value="Genomic_DNA"/>
</dbReference>